<dbReference type="InterPro" id="IPR048981">
    <property type="entry name" value="AP5B1_C"/>
</dbReference>
<dbReference type="GO" id="GO:0005765">
    <property type="term" value="C:lysosomal membrane"/>
    <property type="evidence" value="ECO:0007669"/>
    <property type="project" value="TreeGrafter"/>
</dbReference>
<dbReference type="InterPro" id="IPR048979">
    <property type="entry name" value="AP5B1_middle"/>
</dbReference>
<comment type="caution">
    <text evidence="3">The sequence shown here is derived from an EMBL/GenBank/DDBJ whole genome shotgun (WGS) entry which is preliminary data.</text>
</comment>
<protein>
    <submittedName>
        <fullName evidence="3">AP-5 complex subunit beta-1</fullName>
    </submittedName>
</protein>
<feature type="domain" description="AP5B1 middle" evidence="1">
    <location>
        <begin position="206"/>
        <end position="572"/>
    </location>
</feature>
<accession>A0A8B6DBT4</accession>
<dbReference type="GO" id="GO:0016197">
    <property type="term" value="P:endosomal transport"/>
    <property type="evidence" value="ECO:0007669"/>
    <property type="project" value="InterPro"/>
</dbReference>
<proteinExistence type="predicted"/>
<feature type="domain" description="AP5B1 C-terminal" evidence="2">
    <location>
        <begin position="750"/>
        <end position="848"/>
    </location>
</feature>
<organism evidence="3 4">
    <name type="scientific">Mytilus galloprovincialis</name>
    <name type="common">Mediterranean mussel</name>
    <dbReference type="NCBI Taxonomy" id="29158"/>
    <lineage>
        <taxon>Eukaryota</taxon>
        <taxon>Metazoa</taxon>
        <taxon>Spiralia</taxon>
        <taxon>Lophotrochozoa</taxon>
        <taxon>Mollusca</taxon>
        <taxon>Bivalvia</taxon>
        <taxon>Autobranchia</taxon>
        <taxon>Pteriomorphia</taxon>
        <taxon>Mytilida</taxon>
        <taxon>Mytiloidea</taxon>
        <taxon>Mytilidae</taxon>
        <taxon>Mytilinae</taxon>
        <taxon>Mytilus</taxon>
    </lineage>
</organism>
<sequence length="849" mass="97403">MTCENIVLQLKGDIERGSVQRKFSDKSYICDILKVLHDSAIAFCQKQEFLVLLEEQTSLSHGIDIEEVLRSLKECLEGNKDVLFSCQLLSTMTSLMIQFEILTTDICTSIIKILTKAVTSAVDSSESCYYKSCCCQCLSQIEEWKPGTLWADREYILKSFRQEKSYIHQDYATLVTKIVINGVCGFHQTDENVSIGFLRQQSVEPQEFRQMVSIIMENPELYTPSGLWHVVTSVKEIVQNNHNISPTIFKPLMLHHMSTMDPVILHLIIFIMVEFENEILTEKEESQIIGSLIRGLDHPSLVPAQRLFFAHWLKQILMDSEKDYGIKKYQLNFYPRVFDPLDCQLSKLMLLNSCIPRLSELPSDMNGALLLASVGYLHKLVWHTGNHRAVVVLFRALFGMYQRHCSRSFSQDINRFIKGLISGFPHFIPHALDFLECLRETTSDSSMYLEILNLLHSQVTSTTSEDLAKDYQYFLQVMRKVSLQKEISPHATIKFLNHLVQNAASIDGSSWILGNGILAVCHNLLVCHGTKQLYTDIGDILFNMMMSYDDMDIQDRALFYYSLLTSATSNKIQEFLKKTSGTQNFNQTISTLLPEGKSDDKSCSKILQANPPVLEWHRNAVTTNFDKEQKEFEDIESYYDWLSSADISIKASYKIQLSKYEKEKVQAISVNVESDNNFEAVKGIQLAEIKSKDSLDVTVHMKPKFPIPTVFRAWIEFTDNMLTYRNDLEEINISLLDMMVPLPEGDQLSLFNKLWPYFTNPESNTSRQCVQSIKIVHKTLEQFSERMNQFCSSYKLKDKENNQSCYGMLLASGHHLLLLCQGKEEQTNVSIATDSYHMLPFVDTFLTEL</sequence>
<dbReference type="PANTHER" id="PTHR34033">
    <property type="entry name" value="AP-5 COMPLEX SUBUNIT BETA-1"/>
    <property type="match status" value="1"/>
</dbReference>
<dbReference type="InterPro" id="IPR016024">
    <property type="entry name" value="ARM-type_fold"/>
</dbReference>
<dbReference type="GO" id="GO:0030119">
    <property type="term" value="C:AP-type membrane coat adaptor complex"/>
    <property type="evidence" value="ECO:0007669"/>
    <property type="project" value="TreeGrafter"/>
</dbReference>
<gene>
    <name evidence="3" type="ORF">MGAL_10B071610</name>
</gene>
<evidence type="ECO:0000259" key="1">
    <source>
        <dbReference type="Pfam" id="PF21588"/>
    </source>
</evidence>
<name>A0A8B6DBT4_MYTGA</name>
<dbReference type="Pfam" id="PF21588">
    <property type="entry name" value="AP5B1_middle"/>
    <property type="match status" value="1"/>
</dbReference>
<evidence type="ECO:0000259" key="2">
    <source>
        <dbReference type="Pfam" id="PF21590"/>
    </source>
</evidence>
<keyword evidence="4" id="KW-1185">Reference proteome</keyword>
<dbReference type="OrthoDB" id="646197at2759"/>
<reference evidence="3" key="1">
    <citation type="submission" date="2018-11" db="EMBL/GenBank/DDBJ databases">
        <authorList>
            <person name="Alioto T."/>
            <person name="Alioto T."/>
        </authorList>
    </citation>
    <scope>NUCLEOTIDE SEQUENCE</scope>
</reference>
<dbReference type="Proteomes" id="UP000596742">
    <property type="component" value="Unassembled WGS sequence"/>
</dbReference>
<dbReference type="InterPro" id="IPR038741">
    <property type="entry name" value="AP5B1"/>
</dbReference>
<dbReference type="EMBL" id="UYJE01003159">
    <property type="protein sequence ID" value="VDI16989.1"/>
    <property type="molecule type" value="Genomic_DNA"/>
</dbReference>
<dbReference type="AlphaFoldDB" id="A0A8B6DBT4"/>
<dbReference type="SUPFAM" id="SSF48371">
    <property type="entry name" value="ARM repeat"/>
    <property type="match status" value="1"/>
</dbReference>
<evidence type="ECO:0000313" key="3">
    <source>
        <dbReference type="EMBL" id="VDI16989.1"/>
    </source>
</evidence>
<evidence type="ECO:0000313" key="4">
    <source>
        <dbReference type="Proteomes" id="UP000596742"/>
    </source>
</evidence>
<dbReference type="PANTHER" id="PTHR34033:SF1">
    <property type="entry name" value="AP-5 COMPLEX SUBUNIT BETA-1"/>
    <property type="match status" value="1"/>
</dbReference>
<dbReference type="Pfam" id="PF21590">
    <property type="entry name" value="AP5B1_C"/>
    <property type="match status" value="1"/>
</dbReference>